<dbReference type="InterPro" id="IPR051218">
    <property type="entry name" value="Sec_MonoDiacylglyc_Lipase"/>
</dbReference>
<dbReference type="Pfam" id="PF01764">
    <property type="entry name" value="Lipase_3"/>
    <property type="match status" value="1"/>
</dbReference>
<gene>
    <name evidence="3" type="ORF">AKO1_009793</name>
</gene>
<evidence type="ECO:0000259" key="2">
    <source>
        <dbReference type="Pfam" id="PF01764"/>
    </source>
</evidence>
<dbReference type="SUPFAM" id="SSF53474">
    <property type="entry name" value="alpha/beta-Hydrolases"/>
    <property type="match status" value="1"/>
</dbReference>
<reference evidence="3 4" key="1">
    <citation type="submission" date="2024-03" db="EMBL/GenBank/DDBJ databases">
        <title>The Acrasis kona genome and developmental transcriptomes reveal deep origins of eukaryotic multicellular pathways.</title>
        <authorList>
            <person name="Sheikh S."/>
            <person name="Fu C.-J."/>
            <person name="Brown M.W."/>
            <person name="Baldauf S.L."/>
        </authorList>
    </citation>
    <scope>NUCLEOTIDE SEQUENCE [LARGE SCALE GENOMIC DNA]</scope>
    <source>
        <strain evidence="3 4">ATCC MYA-3509</strain>
    </source>
</reference>
<dbReference type="PANTHER" id="PTHR45856">
    <property type="entry name" value="ALPHA/BETA-HYDROLASES SUPERFAMILY PROTEIN"/>
    <property type="match status" value="1"/>
</dbReference>
<dbReference type="Gene3D" id="3.40.50.1820">
    <property type="entry name" value="alpha/beta hydrolase"/>
    <property type="match status" value="1"/>
</dbReference>
<name>A0AAW2ZQ80_9EUKA</name>
<evidence type="ECO:0000256" key="1">
    <source>
        <dbReference type="SAM" id="SignalP"/>
    </source>
</evidence>
<dbReference type="AlphaFoldDB" id="A0AAW2ZQ80"/>
<evidence type="ECO:0000313" key="3">
    <source>
        <dbReference type="EMBL" id="KAL0490965.1"/>
    </source>
</evidence>
<protein>
    <submittedName>
        <fullName evidence="3">Lipase</fullName>
    </submittedName>
</protein>
<accession>A0AAW2ZQ80</accession>
<keyword evidence="1" id="KW-0732">Signal</keyword>
<dbReference type="GO" id="GO:0006629">
    <property type="term" value="P:lipid metabolic process"/>
    <property type="evidence" value="ECO:0007669"/>
    <property type="project" value="InterPro"/>
</dbReference>
<dbReference type="InterPro" id="IPR002921">
    <property type="entry name" value="Fungal_lipase-type"/>
</dbReference>
<comment type="caution">
    <text evidence="3">The sequence shown here is derived from an EMBL/GenBank/DDBJ whole genome shotgun (WGS) entry which is preliminary data.</text>
</comment>
<dbReference type="PANTHER" id="PTHR45856:SF24">
    <property type="entry name" value="FUNGAL LIPASE-LIKE DOMAIN-CONTAINING PROTEIN"/>
    <property type="match status" value="1"/>
</dbReference>
<dbReference type="InterPro" id="IPR029058">
    <property type="entry name" value="AB_hydrolase_fold"/>
</dbReference>
<organism evidence="3 4">
    <name type="scientific">Acrasis kona</name>
    <dbReference type="NCBI Taxonomy" id="1008807"/>
    <lineage>
        <taxon>Eukaryota</taxon>
        <taxon>Discoba</taxon>
        <taxon>Heterolobosea</taxon>
        <taxon>Tetramitia</taxon>
        <taxon>Eutetramitia</taxon>
        <taxon>Acrasidae</taxon>
        <taxon>Acrasis</taxon>
    </lineage>
</organism>
<feature type="chain" id="PRO_5043901539" evidence="1">
    <location>
        <begin position="20"/>
        <end position="299"/>
    </location>
</feature>
<evidence type="ECO:0000313" key="4">
    <source>
        <dbReference type="Proteomes" id="UP001431209"/>
    </source>
</evidence>
<feature type="domain" description="Fungal lipase-type" evidence="2">
    <location>
        <begin position="83"/>
        <end position="207"/>
    </location>
</feature>
<feature type="signal peptide" evidence="1">
    <location>
        <begin position="1"/>
        <end position="19"/>
    </location>
</feature>
<keyword evidence="4" id="KW-1185">Reference proteome</keyword>
<dbReference type="CDD" id="cd00519">
    <property type="entry name" value="Lipase_3"/>
    <property type="match status" value="1"/>
</dbReference>
<dbReference type="EMBL" id="JAOPGA020001738">
    <property type="protein sequence ID" value="KAL0490965.1"/>
    <property type="molecule type" value="Genomic_DNA"/>
</dbReference>
<sequence>MIKTKLSIIILVMILVVLANTKKTTNEEYDAAFLSLDSYNSMESEISTSTVLKKKGWNVLRILSSEHINTKIYINDKLKKIAVAYRGSELIYEDWFETNINTNMTSCEFQSVHLGNVHSGFLKEYLHDHTSVLETIIPYVLNGHYQVLYTGHSQGGAMATIGSLHLSFLIPHHPATLITFGCPHVGDAEFINNLHSLVKNRTRFVHSVPFHSFNYGNVAFSFSHDEVAPVVLSSVNNDYVHMDGVVRLLCNTRSDFGIFECHRMSSYIESIQKHNNQDINISINSVLDYVFSPVGKDRI</sequence>
<proteinExistence type="predicted"/>
<dbReference type="Proteomes" id="UP001431209">
    <property type="component" value="Unassembled WGS sequence"/>
</dbReference>